<dbReference type="Proteomes" id="UP000308828">
    <property type="component" value="Unassembled WGS sequence"/>
</dbReference>
<dbReference type="RefSeq" id="WP_136599057.1">
    <property type="nucleotide sequence ID" value="NZ_STGV01000004.1"/>
</dbReference>
<gene>
    <name evidence="1" type="ORF">FAA97_13420</name>
</gene>
<protein>
    <submittedName>
        <fullName evidence="1">Uncharacterized protein</fullName>
    </submittedName>
</protein>
<evidence type="ECO:0000313" key="1">
    <source>
        <dbReference type="EMBL" id="THV22285.1"/>
    </source>
</evidence>
<dbReference type="OrthoDB" id="9777694at2"/>
<dbReference type="AlphaFoldDB" id="A0A4S8NZJ0"/>
<organism evidence="1 2">
    <name type="scientific">Peteryoungia ipomoeae</name>
    <dbReference type="NCBI Taxonomy" id="1210932"/>
    <lineage>
        <taxon>Bacteria</taxon>
        <taxon>Pseudomonadati</taxon>
        <taxon>Pseudomonadota</taxon>
        <taxon>Alphaproteobacteria</taxon>
        <taxon>Hyphomicrobiales</taxon>
        <taxon>Rhizobiaceae</taxon>
        <taxon>Peteryoungia</taxon>
    </lineage>
</organism>
<accession>A0A4S8NZJ0</accession>
<keyword evidence="2" id="KW-1185">Reference proteome</keyword>
<evidence type="ECO:0000313" key="2">
    <source>
        <dbReference type="Proteomes" id="UP000308828"/>
    </source>
</evidence>
<sequence>MEKTREEIYRLVWSTPLNKLGSEFGVSGQTLANVCRRFDIPVPPAGYWQKLAFGKVVERPELPTERADRGSIVSLGPKVPRSALAAKPVEIREVEAGAVENFQTALPSHPIVASIRKRLAKLKWYEDFATITVPPFKITTSPGSIGRICDLVDQLVREMQGQGWSLQKQDTDAWRLIIQEEEIWMSFHEQTERIAHIPTKQELRDAAQYSWRKIPEFDHVPSGLLKLTITNASYLGLRANWADGKKQRLEMTMPSVLEGLAAAGSALHARRLERDEQARQYAIWEKREAERKRLEQIQFARVGELKALARRHREAAELRAFVTAVRELVARSPESEGSAAVEWLNWAEQAVEGLDPLGSGPPHLMSEHDAYYSAYKYRE</sequence>
<name>A0A4S8NZJ0_9HYPH</name>
<proteinExistence type="predicted"/>
<dbReference type="EMBL" id="STGV01000004">
    <property type="protein sequence ID" value="THV22285.1"/>
    <property type="molecule type" value="Genomic_DNA"/>
</dbReference>
<comment type="caution">
    <text evidence="1">The sequence shown here is derived from an EMBL/GenBank/DDBJ whole genome shotgun (WGS) entry which is preliminary data.</text>
</comment>
<reference evidence="1 2" key="1">
    <citation type="submission" date="2019-04" db="EMBL/GenBank/DDBJ databases">
        <title>Genome sequence of strain shin9-1.</title>
        <authorList>
            <person name="Gao J."/>
            <person name="Sun J."/>
        </authorList>
    </citation>
    <scope>NUCLEOTIDE SEQUENCE [LARGE SCALE GENOMIC DNA]</scope>
    <source>
        <strain evidence="2">shin9-1</strain>
    </source>
</reference>